<proteinExistence type="inferred from homology"/>
<evidence type="ECO:0000256" key="1">
    <source>
        <dbReference type="ARBA" id="ARBA00006484"/>
    </source>
</evidence>
<dbReference type="AlphaFoldDB" id="A0A0M9ET36"/>
<dbReference type="PANTHER" id="PTHR24320">
    <property type="entry name" value="RETINOL DEHYDROGENASE"/>
    <property type="match status" value="1"/>
</dbReference>
<dbReference type="InterPro" id="IPR002347">
    <property type="entry name" value="SDR_fam"/>
</dbReference>
<dbReference type="Pfam" id="PF00106">
    <property type="entry name" value="adh_short"/>
    <property type="match status" value="1"/>
</dbReference>
<organism evidence="3 4">
    <name type="scientific">Fusarium langsethiae</name>
    <dbReference type="NCBI Taxonomy" id="179993"/>
    <lineage>
        <taxon>Eukaryota</taxon>
        <taxon>Fungi</taxon>
        <taxon>Dikarya</taxon>
        <taxon>Ascomycota</taxon>
        <taxon>Pezizomycotina</taxon>
        <taxon>Sordariomycetes</taxon>
        <taxon>Hypocreomycetidae</taxon>
        <taxon>Hypocreales</taxon>
        <taxon>Nectriaceae</taxon>
        <taxon>Fusarium</taxon>
    </lineage>
</organism>
<evidence type="ECO:0000256" key="2">
    <source>
        <dbReference type="ARBA" id="ARBA00023002"/>
    </source>
</evidence>
<dbReference type="Proteomes" id="UP000037904">
    <property type="component" value="Unassembled WGS sequence"/>
</dbReference>
<dbReference type="SUPFAM" id="SSF51735">
    <property type="entry name" value="NAD(P)-binding Rossmann-fold domains"/>
    <property type="match status" value="1"/>
</dbReference>
<comment type="caution">
    <text evidence="3">The sequence shown here is derived from an EMBL/GenBank/DDBJ whole genome shotgun (WGS) entry which is preliminary data.</text>
</comment>
<dbReference type="Gene3D" id="3.40.50.720">
    <property type="entry name" value="NAD(P)-binding Rossmann-like Domain"/>
    <property type="match status" value="1"/>
</dbReference>
<evidence type="ECO:0000313" key="4">
    <source>
        <dbReference type="Proteomes" id="UP000037904"/>
    </source>
</evidence>
<accession>A0A0M9ET36</accession>
<comment type="similarity">
    <text evidence="1">Belongs to the short-chain dehydrogenases/reductases (SDR) family.</text>
</comment>
<sequence length="587" mass="64104">MERIARPIGTQFVTFPFPVPVTKVASKALHDFFILTINLIYPTQLGFDIEQYKMRWLEIMFLSKPAYDCSLALIQSSNETYLGAGYSCSNSLSCLSQTLDQLAKRLSSSEALSDHTLSIVMALLNHEQAAGHYVEAEAHRKGMKKIIDLRGGLGRIEDGAVACKTCRLIQDVNSAHHIGLLVFMMSMFWNNHQNRLAKPGLIAACIKEASEMVDDVDDEFVFWLHPFVMPSTTHSEFGIHTKATDVARAFSDGVRGKTILITGVNRGGIGFSTAHAFSTQDPALIIAASRTASKANDSIDALKAEFPNVDYRFLEIDLSSQKSVRKAAEEVLSWSDVPGVDLVINSAAVMGVQERTLTDDGLEMHLATNHIGHWLLSCLIMPKLIKAAEGKPKGSVRIVNISSASPMTSTIRWSDMNFDKKNKDLPQDEQPMYQVMKLWGYADAEDVAYIPLDGYSRSKVANVLFGIGATKRLFNKYGILSLAAHPGVIWGTELGRNFPQETIDAAKKMGEMGLYTLKSLGAGASTGLVAALDPELAVGVGEGDGNHGSFLADCQIIDGAKPLAVSSSEAEKLWEFSERVTGSEFGW</sequence>
<evidence type="ECO:0000313" key="3">
    <source>
        <dbReference type="EMBL" id="KPA39338.1"/>
    </source>
</evidence>
<keyword evidence="2" id="KW-0560">Oxidoreductase</keyword>
<dbReference type="InterPro" id="IPR036291">
    <property type="entry name" value="NAD(P)-bd_dom_sf"/>
</dbReference>
<gene>
    <name evidence="3" type="ORF">FLAG1_07795</name>
</gene>
<protein>
    <submittedName>
        <fullName evidence="3">Retinol dehydrogenase protein</fullName>
    </submittedName>
</protein>
<dbReference type="PANTHER" id="PTHR24320:SF283">
    <property type="entry name" value="RETINOL DEHYDROGENASE 11"/>
    <property type="match status" value="1"/>
</dbReference>
<dbReference type="EMBL" id="JXCE01000201">
    <property type="protein sequence ID" value="KPA39338.1"/>
    <property type="molecule type" value="Genomic_DNA"/>
</dbReference>
<dbReference type="OrthoDB" id="191139at2759"/>
<name>A0A0M9ET36_FUSLA</name>
<keyword evidence="4" id="KW-1185">Reference proteome</keyword>
<dbReference type="GO" id="GO:0016491">
    <property type="term" value="F:oxidoreductase activity"/>
    <property type="evidence" value="ECO:0007669"/>
    <property type="project" value="UniProtKB-KW"/>
</dbReference>
<reference evidence="3 4" key="1">
    <citation type="submission" date="2015-04" db="EMBL/GenBank/DDBJ databases">
        <title>The draft genome sequence of Fusarium langsethiae, a T-2/HT-2 mycotoxin producer.</title>
        <authorList>
            <person name="Lysoe E."/>
            <person name="Divon H.H."/>
            <person name="Terzi V."/>
            <person name="Orru L."/>
            <person name="Lamontanara A."/>
            <person name="Kolseth A.-K."/>
            <person name="Frandsen R.J."/>
            <person name="Nielsen K."/>
            <person name="Thrane U."/>
        </authorList>
    </citation>
    <scope>NUCLEOTIDE SEQUENCE [LARGE SCALE GENOMIC DNA]</scope>
    <source>
        <strain evidence="3 4">Fl201059</strain>
    </source>
</reference>